<dbReference type="Proteomes" id="UP000188268">
    <property type="component" value="Unassembled WGS sequence"/>
</dbReference>
<reference evidence="1 2" key="1">
    <citation type="submission" date="2013-09" db="EMBL/GenBank/DDBJ databases">
        <title>Corchorus capsularis genome sequencing.</title>
        <authorList>
            <person name="Alam M."/>
            <person name="Haque M.S."/>
            <person name="Islam M.S."/>
            <person name="Emdad E.M."/>
            <person name="Islam M.M."/>
            <person name="Ahmed B."/>
            <person name="Halim A."/>
            <person name="Hossen Q.M.M."/>
            <person name="Hossain M.Z."/>
            <person name="Ahmed R."/>
            <person name="Khan M.M."/>
            <person name="Islam R."/>
            <person name="Rashid M.M."/>
            <person name="Khan S.A."/>
            <person name="Rahman M.S."/>
            <person name="Alam M."/>
        </authorList>
    </citation>
    <scope>NUCLEOTIDE SEQUENCE [LARGE SCALE GENOMIC DNA]</scope>
    <source>
        <strain evidence="2">cv. CVL-1</strain>
        <tissue evidence="1">Whole seedling</tissue>
    </source>
</reference>
<proteinExistence type="predicted"/>
<feature type="non-terminal residue" evidence="1">
    <location>
        <position position="23"/>
    </location>
</feature>
<evidence type="ECO:0000313" key="1">
    <source>
        <dbReference type="EMBL" id="OMP08855.1"/>
    </source>
</evidence>
<evidence type="ECO:0000313" key="2">
    <source>
        <dbReference type="Proteomes" id="UP000188268"/>
    </source>
</evidence>
<dbReference type="Gramene" id="OMP08855">
    <property type="protein sequence ID" value="OMP08855"/>
    <property type="gene ID" value="CCACVL1_01087"/>
</dbReference>
<keyword evidence="2" id="KW-1185">Reference proteome</keyword>
<organism evidence="1 2">
    <name type="scientific">Corchorus capsularis</name>
    <name type="common">Jute</name>
    <dbReference type="NCBI Taxonomy" id="210143"/>
    <lineage>
        <taxon>Eukaryota</taxon>
        <taxon>Viridiplantae</taxon>
        <taxon>Streptophyta</taxon>
        <taxon>Embryophyta</taxon>
        <taxon>Tracheophyta</taxon>
        <taxon>Spermatophyta</taxon>
        <taxon>Magnoliopsida</taxon>
        <taxon>eudicotyledons</taxon>
        <taxon>Gunneridae</taxon>
        <taxon>Pentapetalae</taxon>
        <taxon>rosids</taxon>
        <taxon>malvids</taxon>
        <taxon>Malvales</taxon>
        <taxon>Malvaceae</taxon>
        <taxon>Grewioideae</taxon>
        <taxon>Apeibeae</taxon>
        <taxon>Corchorus</taxon>
    </lineage>
</organism>
<comment type="caution">
    <text evidence="1">The sequence shown here is derived from an EMBL/GenBank/DDBJ whole genome shotgun (WGS) entry which is preliminary data.</text>
</comment>
<sequence>MKERKGKVKVAWEMNGNHCIGVK</sequence>
<dbReference type="EMBL" id="AWWV01003560">
    <property type="protein sequence ID" value="OMP08855.1"/>
    <property type="molecule type" value="Genomic_DNA"/>
</dbReference>
<accession>A0A1R3KP33</accession>
<protein>
    <submittedName>
        <fullName evidence="1">Uncharacterized protein</fullName>
    </submittedName>
</protein>
<gene>
    <name evidence="1" type="ORF">CCACVL1_01087</name>
</gene>
<dbReference type="AlphaFoldDB" id="A0A1R3KP33"/>
<name>A0A1R3KP33_COCAP</name>